<dbReference type="EMBL" id="JACCHL010000001">
    <property type="protein sequence ID" value="NYH55690.1"/>
    <property type="molecule type" value="Genomic_DNA"/>
</dbReference>
<organism evidence="3 4">
    <name type="scientific">Nocardiopsis sinuspersici</name>
    <dbReference type="NCBI Taxonomy" id="501010"/>
    <lineage>
        <taxon>Bacteria</taxon>
        <taxon>Bacillati</taxon>
        <taxon>Actinomycetota</taxon>
        <taxon>Actinomycetes</taxon>
        <taxon>Streptosporangiales</taxon>
        <taxon>Nocardiopsidaceae</taxon>
        <taxon>Nocardiopsis</taxon>
    </lineage>
</organism>
<dbReference type="Pfam" id="PF04434">
    <property type="entry name" value="SWIM"/>
    <property type="match status" value="1"/>
</dbReference>
<dbReference type="PANTHER" id="PTHR38133">
    <property type="entry name" value="SLR1429 PROTEIN"/>
    <property type="match status" value="1"/>
</dbReference>
<evidence type="ECO:0000313" key="3">
    <source>
        <dbReference type="EMBL" id="NYH55690.1"/>
    </source>
</evidence>
<sequence>MSTEYDERARSFPPKPAYKKGKRFAQSWWGNAWIKAMVDTALDPVPLKKGRRYAAAGHVGTITVSPGRAAATVFDGDESQEAVVLLDRLSEDEWGRFLEKVAVKAGHTADLLERKMPQELAEDAEEADVRLLPGVGDLDPECTCLDFELPCKHAAALSYQLARLLDEDPFVLLLLRGRTEDELVDELNQLNAADAEGAAADETVPAEEAFAAGVPALPEPPPRPEAAAVGTPPPHLGFDPEGAGPVRLDWLVSDASARAFEAAVTRGGTALAWDLDAWGDAVRMAAAHDEPAVLERLAAEFSGDVARAASAWRYGGPGGLDALETPWTPDRWEAARARTEMEQAWDEEPPEERPDIQVWRNRWTVKDRGVQLRYGRDLRWYPYRRENGAWWPAGAPETDPTAVLAELLSEDGPE</sequence>
<accession>A0A7Y9XJG6</accession>
<dbReference type="PANTHER" id="PTHR38133:SF1">
    <property type="entry name" value="SLR1429 PROTEIN"/>
    <property type="match status" value="1"/>
</dbReference>
<evidence type="ECO:0000256" key="1">
    <source>
        <dbReference type="PROSITE-ProRule" id="PRU00325"/>
    </source>
</evidence>
<name>A0A7Y9XJG6_9ACTN</name>
<dbReference type="PROSITE" id="PS50966">
    <property type="entry name" value="ZF_SWIM"/>
    <property type="match status" value="1"/>
</dbReference>
<evidence type="ECO:0000259" key="2">
    <source>
        <dbReference type="PROSITE" id="PS50966"/>
    </source>
</evidence>
<proteinExistence type="predicted"/>
<keyword evidence="1" id="KW-0863">Zinc-finger</keyword>
<keyword evidence="1" id="KW-0862">Zinc</keyword>
<gene>
    <name evidence="3" type="ORF">HNR06_005279</name>
</gene>
<keyword evidence="1" id="KW-0479">Metal-binding</keyword>
<dbReference type="RefSeq" id="WP_179811674.1">
    <property type="nucleotide sequence ID" value="NZ_JACCHL010000001.1"/>
</dbReference>
<protein>
    <submittedName>
        <fullName evidence="3">Putative Zn finger protein</fullName>
    </submittedName>
</protein>
<evidence type="ECO:0000313" key="4">
    <source>
        <dbReference type="Proteomes" id="UP000584931"/>
    </source>
</evidence>
<dbReference type="InterPro" id="IPR007527">
    <property type="entry name" value="Znf_SWIM"/>
</dbReference>
<dbReference type="AlphaFoldDB" id="A0A7Y9XJG6"/>
<dbReference type="Proteomes" id="UP000584931">
    <property type="component" value="Unassembled WGS sequence"/>
</dbReference>
<reference evidence="3 4" key="1">
    <citation type="submission" date="2020-07" db="EMBL/GenBank/DDBJ databases">
        <title>Sequencing the genomes of 1000 actinobacteria strains.</title>
        <authorList>
            <person name="Klenk H.-P."/>
        </authorList>
    </citation>
    <scope>NUCLEOTIDE SEQUENCE [LARGE SCALE GENOMIC DNA]</scope>
    <source>
        <strain evidence="3 4">DSM 45278</strain>
    </source>
</reference>
<feature type="domain" description="SWIM-type" evidence="2">
    <location>
        <begin position="127"/>
        <end position="162"/>
    </location>
</feature>
<dbReference type="GO" id="GO:0008270">
    <property type="term" value="F:zinc ion binding"/>
    <property type="evidence" value="ECO:0007669"/>
    <property type="project" value="UniProtKB-KW"/>
</dbReference>
<comment type="caution">
    <text evidence="3">The sequence shown here is derived from an EMBL/GenBank/DDBJ whole genome shotgun (WGS) entry which is preliminary data.</text>
</comment>